<dbReference type="HOGENOM" id="CLU_3079969_0_0_9"/>
<organism evidence="1 2">
    <name type="scientific">Eubacterium callanderi</name>
    <dbReference type="NCBI Taxonomy" id="53442"/>
    <lineage>
        <taxon>Bacteria</taxon>
        <taxon>Bacillati</taxon>
        <taxon>Bacillota</taxon>
        <taxon>Clostridia</taxon>
        <taxon>Eubacteriales</taxon>
        <taxon>Eubacteriaceae</taxon>
        <taxon>Eubacterium</taxon>
    </lineage>
</organism>
<evidence type="ECO:0000313" key="1">
    <source>
        <dbReference type="EMBL" id="ADO38786.1"/>
    </source>
</evidence>
<dbReference type="EMBL" id="CP002273">
    <property type="protein sequence ID" value="ADO38786.1"/>
    <property type="molecule type" value="Genomic_DNA"/>
</dbReference>
<proteinExistence type="predicted"/>
<dbReference type="KEGG" id="elm:ELI_3839"/>
<gene>
    <name evidence="1" type="ordered locus">ELI_3839</name>
</gene>
<reference evidence="1 2" key="2">
    <citation type="journal article" date="2011" name="J. Bacteriol.">
        <title>Complete genome sequence of a carbon monoxide-utilizing acetogen, Eubacterium limosum KIST612.</title>
        <authorList>
            <person name="Roh H."/>
            <person name="Ko H.J."/>
            <person name="Kim D."/>
            <person name="Choi D.G."/>
            <person name="Park S."/>
            <person name="Kim S."/>
            <person name="Chang I.S."/>
            <person name="Choi I.G."/>
        </authorList>
    </citation>
    <scope>NUCLEOTIDE SEQUENCE [LARGE SCALE GENOMIC DNA]</scope>
    <source>
        <strain evidence="1 2">KIST612</strain>
    </source>
</reference>
<reference key="1">
    <citation type="submission" date="2010-09" db="EMBL/GenBank/DDBJ databases">
        <authorList>
            <person name="Roh H."/>
            <person name="Ko H.-J."/>
            <person name="Kim D."/>
            <person name="Choi D.G."/>
            <person name="Park S."/>
            <person name="Kim S."/>
            <person name="Kim K.H."/>
            <person name="Chang I.S."/>
            <person name="Choi I.-G."/>
        </authorList>
    </citation>
    <scope>NUCLEOTIDE SEQUENCE</scope>
    <source>
        <strain>KIST612</strain>
    </source>
</reference>
<keyword evidence="2" id="KW-1185">Reference proteome</keyword>
<evidence type="ECO:0000313" key="2">
    <source>
        <dbReference type="Proteomes" id="UP000006873"/>
    </source>
</evidence>
<name>E3GGI1_9FIRM</name>
<dbReference type="AlphaFoldDB" id="E3GGI1"/>
<sequence length="52" mass="6281">MNLFSLFVANVKKILQIRFRHRKFQIVDNPALRNKYIYNNILFIILFNGGHM</sequence>
<dbReference type="Proteomes" id="UP000006873">
    <property type="component" value="Chromosome"/>
</dbReference>
<protein>
    <submittedName>
        <fullName evidence="1">Uncharacterized protein</fullName>
    </submittedName>
</protein>
<accession>E3GGI1</accession>